<dbReference type="VEuPathDB" id="TriTrypDB:ADEAN_000337100"/>
<protein>
    <submittedName>
        <fullName evidence="1">Uncharacterized protein</fullName>
    </submittedName>
</protein>
<gene>
    <name evidence="1" type="ORF">ADEAN_000337100</name>
</gene>
<sequence>MNDSRLDVREVEGLKELRFSLWCTSKMQRKNIMGIVCFPSGVQHYLGPVTANKVTSYRLVQDVPPHFSLLICEDVCLAKTEEPPSQAEMLLKEHVKVILENDEFCGSIAADHLQNLVREFPFYKSAIARFKTWLSFIVFFEKKYRSWSIVMYDDKLHEGLGLTTNTPANELRIVATQNIKCFMTGDIRRDSCKEIALRELSTHLRQSYGDSYCILRNNKYSSCVDEKGLSQITRMRSFITLNIVNFEQSMRHSNPGKYVLYDAHHPLCVWTPKST</sequence>
<evidence type="ECO:0000313" key="2">
    <source>
        <dbReference type="Proteomes" id="UP000515908"/>
    </source>
</evidence>
<name>A0A7G2CAY6_9TRYP</name>
<evidence type="ECO:0000313" key="1">
    <source>
        <dbReference type="EMBL" id="CAD2215913.1"/>
    </source>
</evidence>
<dbReference type="EMBL" id="LR877149">
    <property type="protein sequence ID" value="CAD2215913.1"/>
    <property type="molecule type" value="Genomic_DNA"/>
</dbReference>
<keyword evidence="2" id="KW-1185">Reference proteome</keyword>
<accession>A0A7G2CAY6</accession>
<dbReference type="Proteomes" id="UP000515908">
    <property type="component" value="Chromosome 05"/>
</dbReference>
<dbReference type="AlphaFoldDB" id="A0A7G2CAY6"/>
<reference evidence="1 2" key="1">
    <citation type="submission" date="2020-08" db="EMBL/GenBank/DDBJ databases">
        <authorList>
            <person name="Newling K."/>
            <person name="Davey J."/>
            <person name="Forrester S."/>
        </authorList>
    </citation>
    <scope>NUCLEOTIDE SEQUENCE [LARGE SCALE GENOMIC DNA]</scope>
    <source>
        <strain evidence="2">Crithidia deanei Carvalho (ATCC PRA-265)</strain>
    </source>
</reference>
<proteinExistence type="predicted"/>
<organism evidence="1 2">
    <name type="scientific">Angomonas deanei</name>
    <dbReference type="NCBI Taxonomy" id="59799"/>
    <lineage>
        <taxon>Eukaryota</taxon>
        <taxon>Discoba</taxon>
        <taxon>Euglenozoa</taxon>
        <taxon>Kinetoplastea</taxon>
        <taxon>Metakinetoplastina</taxon>
        <taxon>Trypanosomatida</taxon>
        <taxon>Trypanosomatidae</taxon>
        <taxon>Strigomonadinae</taxon>
        <taxon>Angomonas</taxon>
    </lineage>
</organism>